<dbReference type="GeneID" id="15806834"/>
<feature type="coiled-coil region" evidence="1">
    <location>
        <begin position="258"/>
        <end position="330"/>
    </location>
</feature>
<dbReference type="AlphaFoldDB" id="L0AVY2"/>
<feature type="compositionally biased region" description="Polar residues" evidence="2">
    <location>
        <begin position="457"/>
        <end position="469"/>
    </location>
</feature>
<dbReference type="OrthoDB" id="366466at2759"/>
<dbReference type="STRING" id="1537102.L0AVY2"/>
<dbReference type="EMBL" id="CP001669">
    <property type="protein sequence ID" value="AFZ79762.1"/>
    <property type="molecule type" value="Genomic_DNA"/>
</dbReference>
<evidence type="ECO:0000313" key="4">
    <source>
        <dbReference type="Proteomes" id="UP000031512"/>
    </source>
</evidence>
<dbReference type="KEGG" id="beq:BEWA_026110"/>
<reference evidence="3 4" key="1">
    <citation type="journal article" date="2012" name="BMC Genomics">
        <title>Comparative genomic analysis and phylogenetic position of Theileria equi.</title>
        <authorList>
            <person name="Kappmeyer L.S."/>
            <person name="Thiagarajan M."/>
            <person name="Herndon D.R."/>
            <person name="Ramsay J.D."/>
            <person name="Caler E."/>
            <person name="Djikeng A."/>
            <person name="Gillespie J.J."/>
            <person name="Lau A.O."/>
            <person name="Roalson E.H."/>
            <person name="Silva J.C."/>
            <person name="Silva M.G."/>
            <person name="Suarez C.E."/>
            <person name="Ueti M.W."/>
            <person name="Nene V.M."/>
            <person name="Mealey R.H."/>
            <person name="Knowles D.P."/>
            <person name="Brayton K.A."/>
        </authorList>
    </citation>
    <scope>NUCLEOTIDE SEQUENCE [LARGE SCALE GENOMIC DNA]</scope>
    <source>
        <strain evidence="3 4">WA</strain>
    </source>
</reference>
<dbReference type="eggNOG" id="ENOG502RWJR">
    <property type="taxonomic scope" value="Eukaryota"/>
</dbReference>
<evidence type="ECO:0000256" key="1">
    <source>
        <dbReference type="SAM" id="Coils"/>
    </source>
</evidence>
<evidence type="ECO:0000313" key="3">
    <source>
        <dbReference type="EMBL" id="AFZ79762.1"/>
    </source>
</evidence>
<evidence type="ECO:0000256" key="2">
    <source>
        <dbReference type="SAM" id="MobiDB-lite"/>
    </source>
</evidence>
<dbReference type="Proteomes" id="UP000031512">
    <property type="component" value="Chromosome 1"/>
</dbReference>
<protein>
    <submittedName>
        <fullName evidence="3">Uncharacterized protein</fullName>
    </submittedName>
</protein>
<feature type="region of interest" description="Disordered" evidence="2">
    <location>
        <begin position="457"/>
        <end position="479"/>
    </location>
</feature>
<dbReference type="RefSeq" id="XP_004829428.1">
    <property type="nucleotide sequence ID" value="XM_004829371.1"/>
</dbReference>
<keyword evidence="4" id="KW-1185">Reference proteome</keyword>
<organism evidence="3 4">
    <name type="scientific">Theileria equi strain WA</name>
    <dbReference type="NCBI Taxonomy" id="1537102"/>
    <lineage>
        <taxon>Eukaryota</taxon>
        <taxon>Sar</taxon>
        <taxon>Alveolata</taxon>
        <taxon>Apicomplexa</taxon>
        <taxon>Aconoidasida</taxon>
        <taxon>Piroplasmida</taxon>
        <taxon>Theileriidae</taxon>
        <taxon>Theileria</taxon>
    </lineage>
</organism>
<name>L0AVY2_THEEQ</name>
<accession>L0AVY2</accession>
<sequence length="804" mass="89523">MGSDSLQGVARVFASEDGLGTYTLNSDPEDVASLDYGSMHGSNLSVSRDGSIEIVSRTSSKDVNQENVERVPSAEYRSSMEMNREGSVDSYGGAQVVRRESLHSSRLEDSDFIRPGTRTSIVSNDAALIDGSVGMSENDMERGSTFGLRSMYASREMDQETSAYENQKSGQYGYAENDGSIHKMTSGVVPDLINEANTLQDEIEDIFKQLDEEHGVNALVGTDDSPHMGSPCTSNMNTQTSMSNRDSHDACTSTFTPREVERKALVRLRSELDKLKEKLKYANQTDNTIVKKNSVAWEITDSLLKEEEIKKKIEEKQAELEREIARCRLSKGPTLRDYYTKWAEKRGKFGKTHEGPVCTCVPQEHVHAQTIHFNEPPQYTNFGNMNTHSFRIPMDESTLPTVVPIMYSDGDQVACTCGSPTPSSVYVRGTWNPRDGTIRISNNLNVESKFCKLIDSSHTNDQDPVNSTRGGDAPEDTCVDENGAEVAATNEVDDFACKENTIEHINVDTQCNLSSSRTGSDDDDDFYKSMKNAQEPCSDDSMRYSTLNQAQYSDFSPHKSERALLANKFKSLNDFYEYERDEYYDTSGPCPANLKNMDVYGKECKHYHYHTHYGGKKHRCKHSKKCKRKHRHKDGCKHRKEEETLVDVTTTPDVKSQDPKSGDAATPFCGFGFYGCTGKDVLEESSPASLASNTPLNIPIGRGAYSDASSSYSSCTNSGQQTPMCNPQVMEMIKKLPVFNRNVAKKKSDKSPNSLAIRIPVYTYKGMDTTPTSIDASAYSHSGDFTFRGEELGYTHPQQSYQVV</sequence>
<keyword evidence="1" id="KW-0175">Coiled coil</keyword>
<dbReference type="VEuPathDB" id="PiroplasmaDB:BEWA_026110"/>
<proteinExistence type="predicted"/>
<gene>
    <name evidence="3" type="ORF">BEWA_026110</name>
</gene>